<organism evidence="3 4">
    <name type="scientific">Stylosanthes scabra</name>
    <dbReference type="NCBI Taxonomy" id="79078"/>
    <lineage>
        <taxon>Eukaryota</taxon>
        <taxon>Viridiplantae</taxon>
        <taxon>Streptophyta</taxon>
        <taxon>Embryophyta</taxon>
        <taxon>Tracheophyta</taxon>
        <taxon>Spermatophyta</taxon>
        <taxon>Magnoliopsida</taxon>
        <taxon>eudicotyledons</taxon>
        <taxon>Gunneridae</taxon>
        <taxon>Pentapetalae</taxon>
        <taxon>rosids</taxon>
        <taxon>fabids</taxon>
        <taxon>Fabales</taxon>
        <taxon>Fabaceae</taxon>
        <taxon>Papilionoideae</taxon>
        <taxon>50 kb inversion clade</taxon>
        <taxon>dalbergioids sensu lato</taxon>
        <taxon>Dalbergieae</taxon>
        <taxon>Pterocarpus clade</taxon>
        <taxon>Stylosanthes</taxon>
    </lineage>
</organism>
<evidence type="ECO:0000313" key="3">
    <source>
        <dbReference type="EMBL" id="MED6131379.1"/>
    </source>
</evidence>
<gene>
    <name evidence="3" type="ORF">PIB30_008968</name>
</gene>
<dbReference type="Proteomes" id="UP001341840">
    <property type="component" value="Unassembled WGS sequence"/>
</dbReference>
<protein>
    <recommendedName>
        <fullName evidence="2">FAF domain-containing protein</fullName>
    </recommendedName>
</protein>
<proteinExistence type="inferred from homology"/>
<comment type="similarity">
    <text evidence="1">Belongs to the fantastic four family.</text>
</comment>
<evidence type="ECO:0000313" key="4">
    <source>
        <dbReference type="Proteomes" id="UP001341840"/>
    </source>
</evidence>
<dbReference type="PANTHER" id="PTHR33155:SF75">
    <property type="entry name" value="OS02G0750800 PROTEIN"/>
    <property type="match status" value="1"/>
</dbReference>
<dbReference type="InterPro" id="IPR046431">
    <property type="entry name" value="FAF_dom"/>
</dbReference>
<dbReference type="EMBL" id="JASCZI010060436">
    <property type="protein sequence ID" value="MED6131379.1"/>
    <property type="molecule type" value="Genomic_DNA"/>
</dbReference>
<dbReference type="PANTHER" id="PTHR33155">
    <property type="entry name" value="FANTASTIC FOUR-LIKE PROTEIN (DUF3049)"/>
    <property type="match status" value="1"/>
</dbReference>
<sequence length="154" mass="17551">MASSFTASMSRRYYTSSTGDDYIGTESCMDLQNDIGKIEVVEKKKKQQLNTVKKMEKKRELPPPITLLCGTTKDTTSSWALKRYHTSDGRLILKEEKVKRQEWFRAHRSNGRLILQLVPLSDDDKVEEHDDDEVGESVLCLNCNNKNVMSSSSS</sequence>
<comment type="caution">
    <text evidence="3">The sequence shown here is derived from an EMBL/GenBank/DDBJ whole genome shotgun (WGS) entry which is preliminary data.</text>
</comment>
<accession>A0ABU6S551</accession>
<reference evidence="3 4" key="1">
    <citation type="journal article" date="2023" name="Plants (Basel)">
        <title>Bridging the Gap: Combining Genomics and Transcriptomics Approaches to Understand Stylosanthes scabra, an Orphan Legume from the Brazilian Caatinga.</title>
        <authorList>
            <person name="Ferreira-Neto J.R.C."/>
            <person name="da Silva M.D."/>
            <person name="Binneck E."/>
            <person name="de Melo N.F."/>
            <person name="da Silva R.H."/>
            <person name="de Melo A.L.T.M."/>
            <person name="Pandolfi V."/>
            <person name="Bustamante F.O."/>
            <person name="Brasileiro-Vidal A.C."/>
            <person name="Benko-Iseppon A.M."/>
        </authorList>
    </citation>
    <scope>NUCLEOTIDE SEQUENCE [LARGE SCALE GENOMIC DNA]</scope>
    <source>
        <tissue evidence="3">Leaves</tissue>
    </source>
</reference>
<name>A0ABU6S551_9FABA</name>
<keyword evidence="4" id="KW-1185">Reference proteome</keyword>
<dbReference type="InterPro" id="IPR021410">
    <property type="entry name" value="FAF"/>
</dbReference>
<evidence type="ECO:0000256" key="1">
    <source>
        <dbReference type="ARBA" id="ARBA00008690"/>
    </source>
</evidence>
<dbReference type="Pfam" id="PF11250">
    <property type="entry name" value="FAF"/>
    <property type="match status" value="1"/>
</dbReference>
<feature type="domain" description="FAF" evidence="2">
    <location>
        <begin position="60"/>
        <end position="117"/>
    </location>
</feature>
<evidence type="ECO:0000259" key="2">
    <source>
        <dbReference type="Pfam" id="PF11250"/>
    </source>
</evidence>